<evidence type="ECO:0000313" key="2">
    <source>
        <dbReference type="Proteomes" id="UP000230069"/>
    </source>
</evidence>
<sequence length="102" mass="11748">MVKHIVRDKHLTIHGNSNRSNLNKRGIIISISRNSQYHSKNRQHNYMITSTVDIMDTVLFLGTFSWPLVTTKVEEIIQSLMPAVKTSPKQTNRDSLLVEILF</sequence>
<dbReference type="EMBL" id="KZ305034">
    <property type="protein sequence ID" value="PIA44086.1"/>
    <property type="molecule type" value="Genomic_DNA"/>
</dbReference>
<organism evidence="1 2">
    <name type="scientific">Aquilegia coerulea</name>
    <name type="common">Rocky mountain columbine</name>
    <dbReference type="NCBI Taxonomy" id="218851"/>
    <lineage>
        <taxon>Eukaryota</taxon>
        <taxon>Viridiplantae</taxon>
        <taxon>Streptophyta</taxon>
        <taxon>Embryophyta</taxon>
        <taxon>Tracheophyta</taxon>
        <taxon>Spermatophyta</taxon>
        <taxon>Magnoliopsida</taxon>
        <taxon>Ranunculales</taxon>
        <taxon>Ranunculaceae</taxon>
        <taxon>Thalictroideae</taxon>
        <taxon>Aquilegia</taxon>
    </lineage>
</organism>
<proteinExistence type="predicted"/>
<protein>
    <submittedName>
        <fullName evidence="1">Uncharacterized protein</fullName>
    </submittedName>
</protein>
<accession>A0A2G5DKS8</accession>
<keyword evidence="2" id="KW-1185">Reference proteome</keyword>
<dbReference type="Proteomes" id="UP000230069">
    <property type="component" value="Unassembled WGS sequence"/>
</dbReference>
<dbReference type="InParanoid" id="A0A2G5DKS8"/>
<gene>
    <name evidence="1" type="ORF">AQUCO_01700007v1</name>
</gene>
<name>A0A2G5DKS8_AQUCA</name>
<dbReference type="AlphaFoldDB" id="A0A2G5DKS8"/>
<reference evidence="1 2" key="1">
    <citation type="submission" date="2017-09" db="EMBL/GenBank/DDBJ databases">
        <title>WGS assembly of Aquilegia coerulea Goldsmith.</title>
        <authorList>
            <person name="Hodges S."/>
            <person name="Kramer E."/>
            <person name="Nordborg M."/>
            <person name="Tomkins J."/>
            <person name="Borevitz J."/>
            <person name="Derieg N."/>
            <person name="Yan J."/>
            <person name="Mihaltcheva S."/>
            <person name="Hayes R.D."/>
            <person name="Rokhsar D."/>
        </authorList>
    </citation>
    <scope>NUCLEOTIDE SEQUENCE [LARGE SCALE GENOMIC DNA]</scope>
    <source>
        <strain evidence="2">cv. Goldsmith</strain>
    </source>
</reference>
<evidence type="ECO:0000313" key="1">
    <source>
        <dbReference type="EMBL" id="PIA44086.1"/>
    </source>
</evidence>